<dbReference type="AlphaFoldDB" id="A0A5B6URS6"/>
<dbReference type="Proteomes" id="UP000325315">
    <property type="component" value="Unassembled WGS sequence"/>
</dbReference>
<evidence type="ECO:0000256" key="2">
    <source>
        <dbReference type="ARBA" id="ARBA00022695"/>
    </source>
</evidence>
<sequence>MCDASDQSVGAILGQNIDRELHIIFYASKTLDVAKNNYTTIEKELLGIVFALDKFRSYLLGFKMVIFSDHTAFKYLIAKREAKPSLIRWILLLQEFDIKIQDKKGCENLVDHLSRLKTPCDDTPIKDEFPDKGLFLAQEYFQWHVYVWVRQLAWK</sequence>
<keyword evidence="5" id="KW-0378">Hydrolase</keyword>
<protein>
    <submittedName>
        <fullName evidence="8">Putative LRR receptor-like serine/threonine-protein kinase</fullName>
    </submittedName>
</protein>
<keyword evidence="8" id="KW-0675">Receptor</keyword>
<keyword evidence="9" id="KW-1185">Reference proteome</keyword>
<evidence type="ECO:0000259" key="7">
    <source>
        <dbReference type="Pfam" id="PF17917"/>
    </source>
</evidence>
<keyword evidence="3" id="KW-0540">Nuclease</keyword>
<dbReference type="GO" id="GO:0004519">
    <property type="term" value="F:endonuclease activity"/>
    <property type="evidence" value="ECO:0007669"/>
    <property type="project" value="UniProtKB-KW"/>
</dbReference>
<evidence type="ECO:0000256" key="1">
    <source>
        <dbReference type="ARBA" id="ARBA00022679"/>
    </source>
</evidence>
<dbReference type="SUPFAM" id="SSF56672">
    <property type="entry name" value="DNA/RNA polymerases"/>
    <property type="match status" value="1"/>
</dbReference>
<keyword evidence="2" id="KW-0548">Nucleotidyltransferase</keyword>
<dbReference type="OrthoDB" id="10055717at2759"/>
<evidence type="ECO:0000313" key="9">
    <source>
        <dbReference type="Proteomes" id="UP000325315"/>
    </source>
</evidence>
<accession>A0A5B6URS6</accession>
<dbReference type="EMBL" id="SMMG02000010">
    <property type="protein sequence ID" value="KAA3459154.1"/>
    <property type="molecule type" value="Genomic_DNA"/>
</dbReference>
<dbReference type="Gene3D" id="3.10.20.370">
    <property type="match status" value="1"/>
</dbReference>
<reference evidence="9" key="1">
    <citation type="journal article" date="2019" name="Plant Biotechnol. J.">
        <title>Genome sequencing of the Australian wild diploid species Gossypium australe highlights disease resistance and delayed gland morphogenesis.</title>
        <authorList>
            <person name="Cai Y."/>
            <person name="Cai X."/>
            <person name="Wang Q."/>
            <person name="Wang P."/>
            <person name="Zhang Y."/>
            <person name="Cai C."/>
            <person name="Xu Y."/>
            <person name="Wang K."/>
            <person name="Zhou Z."/>
            <person name="Wang C."/>
            <person name="Geng S."/>
            <person name="Li B."/>
            <person name="Dong Q."/>
            <person name="Hou Y."/>
            <person name="Wang H."/>
            <person name="Ai P."/>
            <person name="Liu Z."/>
            <person name="Yi F."/>
            <person name="Sun M."/>
            <person name="An G."/>
            <person name="Cheng J."/>
            <person name="Zhang Y."/>
            <person name="Shi Q."/>
            <person name="Xie Y."/>
            <person name="Shi X."/>
            <person name="Chang Y."/>
            <person name="Huang F."/>
            <person name="Chen Y."/>
            <person name="Hong S."/>
            <person name="Mi L."/>
            <person name="Sun Q."/>
            <person name="Zhang L."/>
            <person name="Zhou B."/>
            <person name="Peng R."/>
            <person name="Zhang X."/>
            <person name="Liu F."/>
        </authorList>
    </citation>
    <scope>NUCLEOTIDE SEQUENCE [LARGE SCALE GENOMIC DNA]</scope>
    <source>
        <strain evidence="9">cv. PA1801</strain>
    </source>
</reference>
<dbReference type="PANTHER" id="PTHR34072">
    <property type="entry name" value="ENZYMATIC POLYPROTEIN-RELATED"/>
    <property type="match status" value="1"/>
</dbReference>
<organism evidence="8 9">
    <name type="scientific">Gossypium australe</name>
    <dbReference type="NCBI Taxonomy" id="47621"/>
    <lineage>
        <taxon>Eukaryota</taxon>
        <taxon>Viridiplantae</taxon>
        <taxon>Streptophyta</taxon>
        <taxon>Embryophyta</taxon>
        <taxon>Tracheophyta</taxon>
        <taxon>Spermatophyta</taxon>
        <taxon>Magnoliopsida</taxon>
        <taxon>eudicotyledons</taxon>
        <taxon>Gunneridae</taxon>
        <taxon>Pentapetalae</taxon>
        <taxon>rosids</taxon>
        <taxon>malvids</taxon>
        <taxon>Malvales</taxon>
        <taxon>Malvaceae</taxon>
        <taxon>Malvoideae</taxon>
        <taxon>Gossypium</taxon>
    </lineage>
</organism>
<keyword evidence="4" id="KW-0255">Endonuclease</keyword>
<keyword evidence="6" id="KW-0695">RNA-directed DNA polymerase</keyword>
<dbReference type="InterPro" id="IPR041373">
    <property type="entry name" value="RT_RNaseH"/>
</dbReference>
<dbReference type="Pfam" id="PF17917">
    <property type="entry name" value="RT_RNaseH"/>
    <property type="match status" value="1"/>
</dbReference>
<dbReference type="GO" id="GO:0016301">
    <property type="term" value="F:kinase activity"/>
    <property type="evidence" value="ECO:0007669"/>
    <property type="project" value="UniProtKB-KW"/>
</dbReference>
<dbReference type="GO" id="GO:0016787">
    <property type="term" value="F:hydrolase activity"/>
    <property type="evidence" value="ECO:0007669"/>
    <property type="project" value="UniProtKB-KW"/>
</dbReference>
<dbReference type="CDD" id="cd09274">
    <property type="entry name" value="RNase_HI_RT_Ty3"/>
    <property type="match status" value="1"/>
</dbReference>
<evidence type="ECO:0000256" key="3">
    <source>
        <dbReference type="ARBA" id="ARBA00022722"/>
    </source>
</evidence>
<name>A0A5B6URS6_9ROSI</name>
<gene>
    <name evidence="8" type="ORF">EPI10_013673</name>
</gene>
<feature type="domain" description="Reverse transcriptase RNase H-like" evidence="7">
    <location>
        <begin position="2"/>
        <end position="96"/>
    </location>
</feature>
<proteinExistence type="predicted"/>
<evidence type="ECO:0000313" key="8">
    <source>
        <dbReference type="EMBL" id="KAA3459154.1"/>
    </source>
</evidence>
<dbReference type="FunFam" id="3.10.20.370:FF:000001">
    <property type="entry name" value="Retrovirus-related Pol polyprotein from transposon 17.6-like protein"/>
    <property type="match status" value="1"/>
</dbReference>
<keyword evidence="1" id="KW-0808">Transferase</keyword>
<dbReference type="InterPro" id="IPR043502">
    <property type="entry name" value="DNA/RNA_pol_sf"/>
</dbReference>
<evidence type="ECO:0000256" key="5">
    <source>
        <dbReference type="ARBA" id="ARBA00022801"/>
    </source>
</evidence>
<evidence type="ECO:0000256" key="6">
    <source>
        <dbReference type="ARBA" id="ARBA00022918"/>
    </source>
</evidence>
<evidence type="ECO:0000256" key="4">
    <source>
        <dbReference type="ARBA" id="ARBA00022759"/>
    </source>
</evidence>
<keyword evidence="8" id="KW-0418">Kinase</keyword>
<dbReference type="PANTHER" id="PTHR34072:SF57">
    <property type="entry name" value="RNA-DIRECTED DNA POLYMERASE"/>
    <property type="match status" value="1"/>
</dbReference>
<comment type="caution">
    <text evidence="8">The sequence shown here is derived from an EMBL/GenBank/DDBJ whole genome shotgun (WGS) entry which is preliminary data.</text>
</comment>
<dbReference type="GO" id="GO:0003964">
    <property type="term" value="F:RNA-directed DNA polymerase activity"/>
    <property type="evidence" value="ECO:0007669"/>
    <property type="project" value="UniProtKB-KW"/>
</dbReference>